<organism evidence="2 3">
    <name type="scientific">Roseofilum reptotaenium AO1-A</name>
    <dbReference type="NCBI Taxonomy" id="1925591"/>
    <lineage>
        <taxon>Bacteria</taxon>
        <taxon>Bacillati</taxon>
        <taxon>Cyanobacteriota</taxon>
        <taxon>Cyanophyceae</taxon>
        <taxon>Desertifilales</taxon>
        <taxon>Desertifilaceae</taxon>
        <taxon>Roseofilum</taxon>
    </lineage>
</organism>
<dbReference type="GO" id="GO:0005524">
    <property type="term" value="F:ATP binding"/>
    <property type="evidence" value="ECO:0007669"/>
    <property type="project" value="InterPro"/>
</dbReference>
<name>A0A1L9QJF7_9CYAN</name>
<sequence>MLRSVKIENFRGLQSLDLQDLGRLNLLVGANNCGKTSILEAIQLLCSRNSLESIRDAMIRRGECFFEQQNQSLNLDIRHLFYRHLIDPNLELKISGINNDVCETVIATIIFDSDRFQYLTNFRDRTFEYIDPDADIFDELSLVITWKKGEMIKDWEKEEYLDNFRFPLSIDETIPDDLILKFLRYGKSQKKTEGRTNFIGSSSLSSDKMIELFNNIVLTSEEQPVYQALQTIEPKFERIAVSSQSTPFLQSREGFLVRLSDRDRPVPIGSLGDGIWRMLGLALAIVNTRDGFLFIDEIDTGLHYTAMADMWKLVWETAKRLNVQVFATTHSSDCWRSLATIASEEDAAEEGIRIHRIERDKPQSIVFSKKEIAIAATQDIEVR</sequence>
<dbReference type="PIRSF" id="PIRSF029347">
    <property type="entry name" value="RecF"/>
    <property type="match status" value="1"/>
</dbReference>
<dbReference type="InterPro" id="IPR027417">
    <property type="entry name" value="P-loop_NTPase"/>
</dbReference>
<comment type="caution">
    <text evidence="2">The sequence shown here is derived from an EMBL/GenBank/DDBJ whole genome shotgun (WGS) entry which is preliminary data.</text>
</comment>
<dbReference type="PANTHER" id="PTHR43581">
    <property type="entry name" value="ATP/GTP PHOSPHATASE"/>
    <property type="match status" value="1"/>
</dbReference>
<dbReference type="STRING" id="1925591.BI308_25315"/>
<protein>
    <recommendedName>
        <fullName evidence="1">ATPase AAA-type core domain-containing protein</fullName>
    </recommendedName>
</protein>
<evidence type="ECO:0000259" key="1">
    <source>
        <dbReference type="Pfam" id="PF13304"/>
    </source>
</evidence>
<feature type="domain" description="ATPase AAA-type core" evidence="1">
    <location>
        <begin position="24"/>
        <end position="331"/>
    </location>
</feature>
<dbReference type="Gene3D" id="3.40.50.300">
    <property type="entry name" value="P-loop containing nucleotide triphosphate hydrolases"/>
    <property type="match status" value="1"/>
</dbReference>
<dbReference type="SUPFAM" id="SSF52540">
    <property type="entry name" value="P-loop containing nucleoside triphosphate hydrolases"/>
    <property type="match status" value="1"/>
</dbReference>
<dbReference type="PANTHER" id="PTHR43581:SF4">
    <property type="entry name" value="ATP_GTP PHOSPHATASE"/>
    <property type="match status" value="1"/>
</dbReference>
<evidence type="ECO:0000313" key="3">
    <source>
        <dbReference type="Proteomes" id="UP000183940"/>
    </source>
</evidence>
<dbReference type="InterPro" id="IPR051396">
    <property type="entry name" value="Bact_Antivir_Def_Nuclease"/>
</dbReference>
<dbReference type="AlphaFoldDB" id="A0A1L9QJF7"/>
<dbReference type="Pfam" id="PF13304">
    <property type="entry name" value="AAA_21"/>
    <property type="match status" value="1"/>
</dbReference>
<reference evidence="2" key="1">
    <citation type="submission" date="2016-10" db="EMBL/GenBank/DDBJ databases">
        <title>CRISPR-Cas defence system in Roseofilum reptotaenium: evidence of a bacteriophage-cyanobacterium arms race in the coral black band disease.</title>
        <authorList>
            <person name="Buerger P."/>
            <person name="Wood-Charlson E.M."/>
            <person name="Weynberg K.D."/>
            <person name="Willis B."/>
            <person name="Van Oppen M.J."/>
        </authorList>
    </citation>
    <scope>NUCLEOTIDE SEQUENCE [LARGE SCALE GENOMIC DNA]</scope>
    <source>
        <strain evidence="2">AO1-A</strain>
    </source>
</reference>
<accession>A0A1L9QJF7</accession>
<evidence type="ECO:0000313" key="2">
    <source>
        <dbReference type="EMBL" id="OJJ14020.1"/>
    </source>
</evidence>
<dbReference type="InterPro" id="IPR003959">
    <property type="entry name" value="ATPase_AAA_core"/>
</dbReference>
<dbReference type="Proteomes" id="UP000183940">
    <property type="component" value="Unassembled WGS sequence"/>
</dbReference>
<keyword evidence="3" id="KW-1185">Reference proteome</keyword>
<proteinExistence type="predicted"/>
<dbReference type="GO" id="GO:0016887">
    <property type="term" value="F:ATP hydrolysis activity"/>
    <property type="evidence" value="ECO:0007669"/>
    <property type="project" value="InterPro"/>
</dbReference>
<dbReference type="EMBL" id="MLAW01000086">
    <property type="protein sequence ID" value="OJJ14020.1"/>
    <property type="molecule type" value="Genomic_DNA"/>
</dbReference>
<dbReference type="InterPro" id="IPR014555">
    <property type="entry name" value="RecF-like"/>
</dbReference>
<gene>
    <name evidence="2" type="ORF">BI308_25315</name>
</gene>